<dbReference type="AlphaFoldDB" id="A0A3M0GA65"/>
<dbReference type="Gene3D" id="3.20.20.140">
    <property type="entry name" value="Metal-dependent hydrolases"/>
    <property type="match status" value="1"/>
</dbReference>
<dbReference type="SUPFAM" id="SSF51556">
    <property type="entry name" value="Metallo-dependent hydrolases"/>
    <property type="match status" value="1"/>
</dbReference>
<dbReference type="PANTHER" id="PTHR32027">
    <property type="entry name" value="CYTOSINE DEAMINASE"/>
    <property type="match status" value="1"/>
</dbReference>
<reference evidence="2 3" key="1">
    <citation type="submission" date="2018-10" db="EMBL/GenBank/DDBJ databases">
        <title>Tessaracoccus antarcticuss sp. nov., isolated from sediment.</title>
        <authorList>
            <person name="Zhou L.Y."/>
            <person name="Du Z.J."/>
        </authorList>
    </citation>
    <scope>NUCLEOTIDE SEQUENCE [LARGE SCALE GENOMIC DNA]</scope>
    <source>
        <strain evidence="2 3">JDX10</strain>
    </source>
</reference>
<dbReference type="InterPro" id="IPR032466">
    <property type="entry name" value="Metal_Hydrolase"/>
</dbReference>
<feature type="domain" description="Amidohydrolase 3" evidence="1">
    <location>
        <begin position="92"/>
        <end position="395"/>
    </location>
</feature>
<name>A0A3M0GA65_9ACTN</name>
<dbReference type="InterPro" id="IPR011059">
    <property type="entry name" value="Metal-dep_hydrolase_composite"/>
</dbReference>
<evidence type="ECO:0000259" key="1">
    <source>
        <dbReference type="Pfam" id="PF07969"/>
    </source>
</evidence>
<dbReference type="Gene3D" id="2.30.40.10">
    <property type="entry name" value="Urease, subunit C, domain 1"/>
    <property type="match status" value="1"/>
</dbReference>
<dbReference type="Proteomes" id="UP000275256">
    <property type="component" value="Unassembled WGS sequence"/>
</dbReference>
<protein>
    <submittedName>
        <fullName evidence="2">N-isopropylammelide isopropylaminohydrolase</fullName>
    </submittedName>
</protein>
<comment type="caution">
    <text evidence="2">The sequence shown here is derived from an EMBL/GenBank/DDBJ whole genome shotgun (WGS) entry which is preliminary data.</text>
</comment>
<proteinExistence type="predicted"/>
<evidence type="ECO:0000313" key="2">
    <source>
        <dbReference type="EMBL" id="RMB61784.1"/>
    </source>
</evidence>
<dbReference type="PANTHER" id="PTHR32027:SF9">
    <property type="entry name" value="BLL3847 PROTEIN"/>
    <property type="match status" value="1"/>
</dbReference>
<dbReference type="RefSeq" id="WP_121900331.1">
    <property type="nucleotide sequence ID" value="NZ_REFW01000001.1"/>
</dbReference>
<dbReference type="InterPro" id="IPR052349">
    <property type="entry name" value="Metallo-hydrolase_Enzymes"/>
</dbReference>
<sequence>MITTIEACRPWGAELCDLHLADGRITAVSAHTGASVTREGVLDGRGRLVLPSFTDAHCHLDSTRVGLPFRSHTGGPGVWQMMLNDRAHWRDAEVSLTQRTTDLLGRMIAHGTTRVRSFAQVDVDCRLERLEAVLAAKDTHRLRADVEVVAFPQAGLLREEGSVQVLEDALRAGAQVVGGIDPCSLDRDPARHLDIVFDLAERYQVPVDIHLHEPGDLGRFSASLVIERTEALGMQGRVLISHAYGLFDGGAETGRMIDDLAKADIALSTVAPGRAQPLPLPQLVAAGVRVGLGQDGQRDYWSPYGNGDMLDRAWQLAFTQGARADEWVEHCAAVATVGGRSIVDRNTPRLSSSADRPGVTVGDPADLVLIAGESVTSAVMDRPADRTVLRGGTVVADGLELR</sequence>
<accession>A0A3M0GA65</accession>
<dbReference type="CDD" id="cd01293">
    <property type="entry name" value="Bact_CD"/>
    <property type="match status" value="1"/>
</dbReference>
<keyword evidence="3" id="KW-1185">Reference proteome</keyword>
<dbReference type="EMBL" id="REFW01000001">
    <property type="protein sequence ID" value="RMB61784.1"/>
    <property type="molecule type" value="Genomic_DNA"/>
</dbReference>
<dbReference type="InterPro" id="IPR013108">
    <property type="entry name" value="Amidohydro_3"/>
</dbReference>
<evidence type="ECO:0000313" key="3">
    <source>
        <dbReference type="Proteomes" id="UP000275256"/>
    </source>
</evidence>
<dbReference type="OrthoDB" id="3366604at2"/>
<dbReference type="GO" id="GO:0016814">
    <property type="term" value="F:hydrolase activity, acting on carbon-nitrogen (but not peptide) bonds, in cyclic amidines"/>
    <property type="evidence" value="ECO:0007669"/>
    <property type="project" value="TreeGrafter"/>
</dbReference>
<dbReference type="Pfam" id="PF07969">
    <property type="entry name" value="Amidohydro_3"/>
    <property type="match status" value="1"/>
</dbReference>
<dbReference type="SUPFAM" id="SSF51338">
    <property type="entry name" value="Composite domain of metallo-dependent hydrolases"/>
    <property type="match status" value="1"/>
</dbReference>
<gene>
    <name evidence="2" type="ORF">EAX62_03965</name>
</gene>
<keyword evidence="2" id="KW-0378">Hydrolase</keyword>
<organism evidence="2 3">
    <name type="scientific">Tessaracoccus antarcticus</name>
    <dbReference type="NCBI Taxonomy" id="2479848"/>
    <lineage>
        <taxon>Bacteria</taxon>
        <taxon>Bacillati</taxon>
        <taxon>Actinomycetota</taxon>
        <taxon>Actinomycetes</taxon>
        <taxon>Propionibacteriales</taxon>
        <taxon>Propionibacteriaceae</taxon>
        <taxon>Tessaracoccus</taxon>
    </lineage>
</organism>